<keyword evidence="1" id="KW-0812">Transmembrane</keyword>
<reference evidence="3" key="1">
    <citation type="submission" date="2017-09" db="EMBL/GenBank/DDBJ databases">
        <title>Depth-based differentiation of microbial function through sediment-hosted aquifers and enrichment of novel symbionts in the deep terrestrial subsurface.</title>
        <authorList>
            <person name="Probst A.J."/>
            <person name="Ladd B."/>
            <person name="Jarett J.K."/>
            <person name="Geller-Mcgrath D.E."/>
            <person name="Sieber C.M.K."/>
            <person name="Emerson J.B."/>
            <person name="Anantharaman K."/>
            <person name="Thomas B.C."/>
            <person name="Malmstrom R."/>
            <person name="Stieglmeier M."/>
            <person name="Klingl A."/>
            <person name="Woyke T."/>
            <person name="Ryan C.M."/>
            <person name="Banfield J.F."/>
        </authorList>
    </citation>
    <scope>NUCLEOTIDE SEQUENCE [LARGE SCALE GENOMIC DNA]</scope>
</reference>
<comment type="caution">
    <text evidence="2">The sequence shown here is derived from an EMBL/GenBank/DDBJ whole genome shotgun (WGS) entry which is preliminary data.</text>
</comment>
<feature type="transmembrane region" description="Helical" evidence="1">
    <location>
        <begin position="6"/>
        <end position="25"/>
    </location>
</feature>
<protein>
    <submittedName>
        <fullName evidence="2">Uncharacterized protein</fullName>
    </submittedName>
</protein>
<proteinExistence type="predicted"/>
<sequence>MLHIILGLIGMVIGALITIYSEKMLNAFGRIPFFEKYLGFEGGSRLGYKIIGLLIFFISLLIMTNLIQEFLMWVLLPILAPMKRTF</sequence>
<organism evidence="2 3">
    <name type="scientific">Candidatus Falkowbacteria bacterium CG10_big_fil_rev_8_21_14_0_10_43_10</name>
    <dbReference type="NCBI Taxonomy" id="1974567"/>
    <lineage>
        <taxon>Bacteria</taxon>
        <taxon>Candidatus Falkowiibacteriota</taxon>
    </lineage>
</organism>
<evidence type="ECO:0000256" key="1">
    <source>
        <dbReference type="SAM" id="Phobius"/>
    </source>
</evidence>
<dbReference type="AlphaFoldDB" id="A0A2H0V2P9"/>
<evidence type="ECO:0000313" key="2">
    <source>
        <dbReference type="EMBL" id="PIR93374.1"/>
    </source>
</evidence>
<evidence type="ECO:0000313" key="3">
    <source>
        <dbReference type="Proteomes" id="UP000228626"/>
    </source>
</evidence>
<name>A0A2H0V2P9_9BACT</name>
<accession>A0A2H0V2P9</accession>
<feature type="transmembrane region" description="Helical" evidence="1">
    <location>
        <begin position="46"/>
        <end position="67"/>
    </location>
</feature>
<dbReference type="Proteomes" id="UP000228626">
    <property type="component" value="Unassembled WGS sequence"/>
</dbReference>
<dbReference type="EMBL" id="PFAR01000013">
    <property type="protein sequence ID" value="PIR93374.1"/>
    <property type="molecule type" value="Genomic_DNA"/>
</dbReference>
<keyword evidence="1" id="KW-0472">Membrane</keyword>
<gene>
    <name evidence="2" type="ORF">COT99_00910</name>
</gene>
<keyword evidence="1" id="KW-1133">Transmembrane helix</keyword>